<keyword evidence="4" id="KW-1185">Reference proteome</keyword>
<dbReference type="InterPro" id="IPR036291">
    <property type="entry name" value="NAD(P)-bd_dom_sf"/>
</dbReference>
<evidence type="ECO:0000313" key="3">
    <source>
        <dbReference type="EMBL" id="AKU94827.1"/>
    </source>
</evidence>
<name>A0A0K1PMT7_9BACT</name>
<dbReference type="Pfam" id="PF01370">
    <property type="entry name" value="Epimerase"/>
    <property type="match status" value="1"/>
</dbReference>
<dbReference type="SUPFAM" id="SSF51735">
    <property type="entry name" value="NAD(P)-binding Rossmann-fold domains"/>
    <property type="match status" value="1"/>
</dbReference>
<dbReference type="Gene3D" id="3.40.50.720">
    <property type="entry name" value="NAD(P)-binding Rossmann-like Domain"/>
    <property type="match status" value="1"/>
</dbReference>
<organism evidence="3 4">
    <name type="scientific">Labilithrix luteola</name>
    <dbReference type="NCBI Taxonomy" id="1391654"/>
    <lineage>
        <taxon>Bacteria</taxon>
        <taxon>Pseudomonadati</taxon>
        <taxon>Myxococcota</taxon>
        <taxon>Polyangia</taxon>
        <taxon>Polyangiales</taxon>
        <taxon>Labilitrichaceae</taxon>
        <taxon>Labilithrix</taxon>
    </lineage>
</organism>
<protein>
    <submittedName>
        <fullName evidence="3">UDP-glucose 4-epimerase</fullName>
    </submittedName>
</protein>
<dbReference type="Proteomes" id="UP000064967">
    <property type="component" value="Chromosome"/>
</dbReference>
<dbReference type="AlphaFoldDB" id="A0A0K1PMT7"/>
<dbReference type="KEGG" id="llu:AKJ09_01491"/>
<dbReference type="PANTHER" id="PTHR43000">
    <property type="entry name" value="DTDP-D-GLUCOSE 4,6-DEHYDRATASE-RELATED"/>
    <property type="match status" value="1"/>
</dbReference>
<dbReference type="PATRIC" id="fig|1391654.3.peg.1506"/>
<sequence>MRRSATSTVLVTGATGFVGASLCRHFAAKGHRVVAVCGPSGAGWRLANAASTIETVKVDLTAANEVSALLRDAQPEVVLNCAAYGAYPSQTEPSRIYRVNFEAVRHLVEAAGALPGFRAFVHAGSSSEYGLHCTAPREDSAPLPDSDYAVSKVAATAFVQFVSKTRNFPGWVLRLSSVYGPYEEASRLIPRLLKCGKEGTYPPLVDPQISRDFVYIDDVCNAFERVVESATTVARGEVFNIGSGHATTLATIVERVRQLFGIAQEPVWGSMANRRWDHRDWYSNPTKAFEMLGWKATTSLDDGLAATARFTDENTNVTNDAERHAVTGAR</sequence>
<dbReference type="RefSeq" id="WP_169927324.1">
    <property type="nucleotide sequence ID" value="NZ_CP012333.1"/>
</dbReference>
<reference evidence="3 4" key="1">
    <citation type="submission" date="2015-08" db="EMBL/GenBank/DDBJ databases">
        <authorList>
            <person name="Babu N.S."/>
            <person name="Beckwith C.J."/>
            <person name="Beseler K.G."/>
            <person name="Brison A."/>
            <person name="Carone J.V."/>
            <person name="Caskin T.P."/>
            <person name="Diamond M."/>
            <person name="Durham M.E."/>
            <person name="Foxe J.M."/>
            <person name="Go M."/>
            <person name="Henderson B.A."/>
            <person name="Jones I.B."/>
            <person name="McGettigan J.A."/>
            <person name="Micheletti S.J."/>
            <person name="Nasrallah M.E."/>
            <person name="Ortiz D."/>
            <person name="Piller C.R."/>
            <person name="Privatt S.R."/>
            <person name="Schneider S.L."/>
            <person name="Sharp S."/>
            <person name="Smith T.C."/>
            <person name="Stanton J.D."/>
            <person name="Ullery H.E."/>
            <person name="Wilson R.J."/>
            <person name="Serrano M.G."/>
            <person name="Buck G."/>
            <person name="Lee V."/>
            <person name="Wang Y."/>
            <person name="Carvalho R."/>
            <person name="Voegtly L."/>
            <person name="Shi R."/>
            <person name="Duckworth R."/>
            <person name="Johnson A."/>
            <person name="Loviza R."/>
            <person name="Walstead R."/>
            <person name="Shah Z."/>
            <person name="Kiflezghi M."/>
            <person name="Wade K."/>
            <person name="Ball S.L."/>
            <person name="Bradley K.W."/>
            <person name="Asai D.J."/>
            <person name="Bowman C.A."/>
            <person name="Russell D.A."/>
            <person name="Pope W.H."/>
            <person name="Jacobs-Sera D."/>
            <person name="Hendrix R.W."/>
            <person name="Hatfull G.F."/>
        </authorList>
    </citation>
    <scope>NUCLEOTIDE SEQUENCE [LARGE SCALE GENOMIC DNA]</scope>
    <source>
        <strain evidence="3 4">DSM 27648</strain>
    </source>
</reference>
<dbReference type="InterPro" id="IPR001509">
    <property type="entry name" value="Epimerase_deHydtase"/>
</dbReference>
<dbReference type="EMBL" id="CP012333">
    <property type="protein sequence ID" value="AKU94827.1"/>
    <property type="molecule type" value="Genomic_DNA"/>
</dbReference>
<evidence type="ECO:0000259" key="2">
    <source>
        <dbReference type="Pfam" id="PF01370"/>
    </source>
</evidence>
<accession>A0A0K1PMT7</accession>
<gene>
    <name evidence="3" type="ORF">AKJ09_01491</name>
</gene>
<comment type="similarity">
    <text evidence="1">Belongs to the NAD(P)-dependent epimerase/dehydratase family.</text>
</comment>
<proteinExistence type="inferred from homology"/>
<evidence type="ECO:0000256" key="1">
    <source>
        <dbReference type="ARBA" id="ARBA00007637"/>
    </source>
</evidence>
<feature type="domain" description="NAD-dependent epimerase/dehydratase" evidence="2">
    <location>
        <begin position="9"/>
        <end position="242"/>
    </location>
</feature>
<dbReference type="STRING" id="1391654.AKJ09_01491"/>
<evidence type="ECO:0000313" key="4">
    <source>
        <dbReference type="Proteomes" id="UP000064967"/>
    </source>
</evidence>